<organism evidence="1 2">
    <name type="scientific">Racocetra persica</name>
    <dbReference type="NCBI Taxonomy" id="160502"/>
    <lineage>
        <taxon>Eukaryota</taxon>
        <taxon>Fungi</taxon>
        <taxon>Fungi incertae sedis</taxon>
        <taxon>Mucoromycota</taxon>
        <taxon>Glomeromycotina</taxon>
        <taxon>Glomeromycetes</taxon>
        <taxon>Diversisporales</taxon>
        <taxon>Gigasporaceae</taxon>
        <taxon>Racocetra</taxon>
    </lineage>
</organism>
<comment type="caution">
    <text evidence="1">The sequence shown here is derived from an EMBL/GenBank/DDBJ whole genome shotgun (WGS) entry which is preliminary data.</text>
</comment>
<keyword evidence="2" id="KW-1185">Reference proteome</keyword>
<accession>A0ACA9SUE9</accession>
<name>A0ACA9SUE9_9GLOM</name>
<feature type="non-terminal residue" evidence="1">
    <location>
        <position position="70"/>
    </location>
</feature>
<evidence type="ECO:0000313" key="2">
    <source>
        <dbReference type="Proteomes" id="UP000789920"/>
    </source>
</evidence>
<protein>
    <submittedName>
        <fullName evidence="1">29926_t:CDS:1</fullName>
    </submittedName>
</protein>
<feature type="non-terminal residue" evidence="1">
    <location>
        <position position="1"/>
    </location>
</feature>
<proteinExistence type="predicted"/>
<reference evidence="1" key="1">
    <citation type="submission" date="2021-06" db="EMBL/GenBank/DDBJ databases">
        <authorList>
            <person name="Kallberg Y."/>
            <person name="Tangrot J."/>
            <person name="Rosling A."/>
        </authorList>
    </citation>
    <scope>NUCLEOTIDE SEQUENCE</scope>
    <source>
        <strain evidence="1">MA461A</strain>
    </source>
</reference>
<sequence length="70" mass="8201">LKEYIEPYQLGIYYRKICDTNQKTTLNLWNNQKLKYIVATNAFGIGVHTSHVRTIIHTTFLLSPTNFVQE</sequence>
<dbReference type="Proteomes" id="UP000789920">
    <property type="component" value="Unassembled WGS sequence"/>
</dbReference>
<gene>
    <name evidence="1" type="ORF">RPERSI_LOCUS35291</name>
</gene>
<evidence type="ECO:0000313" key="1">
    <source>
        <dbReference type="EMBL" id="CAG8848791.1"/>
    </source>
</evidence>
<dbReference type="EMBL" id="CAJVQC010162378">
    <property type="protein sequence ID" value="CAG8848791.1"/>
    <property type="molecule type" value="Genomic_DNA"/>
</dbReference>